<sequence>MSVSYRDLCLFPGVQFPAGFKMSKFDLYGGRGDPGAHLRGYFYEMRSVCGKDELLMARFSESLSGEALEWFTHRDVSKWHTWGDMAQDFVRNYQYNEDIILDRSSLSEMEKKPKQVVLGQSSD</sequence>
<reference evidence="1" key="1">
    <citation type="journal article" date="2013" name="Genome Biol.">
        <title>Reference genomes and transcriptomes of Nicotiana sylvestris and Nicotiana tomentosiformis.</title>
        <authorList>
            <person name="Sierro N."/>
            <person name="Battey J.N."/>
            <person name="Ouadi S."/>
            <person name="Bovet L."/>
            <person name="Goepfert S."/>
            <person name="Bakaher N."/>
            <person name="Peitsch M.C."/>
            <person name="Ivanov N.V."/>
        </authorList>
    </citation>
    <scope>NUCLEOTIDE SEQUENCE [LARGE SCALE GENOMIC DNA]</scope>
</reference>
<dbReference type="AlphaFoldDB" id="A0A1U7W117"/>
<gene>
    <name evidence="2" type="primary">LOC104221528</name>
</gene>
<protein>
    <submittedName>
        <fullName evidence="2">Uncharacterized protein LOC104221528</fullName>
    </submittedName>
</protein>
<keyword evidence="1" id="KW-1185">Reference proteome</keyword>
<dbReference type="RefSeq" id="XP_009770896.1">
    <property type="nucleotide sequence ID" value="XM_009772594.1"/>
</dbReference>
<evidence type="ECO:0000313" key="1">
    <source>
        <dbReference type="Proteomes" id="UP000189701"/>
    </source>
</evidence>
<organism evidence="1 2">
    <name type="scientific">Nicotiana sylvestris</name>
    <name type="common">Wood tobacco</name>
    <name type="synonym">South American tobacco</name>
    <dbReference type="NCBI Taxonomy" id="4096"/>
    <lineage>
        <taxon>Eukaryota</taxon>
        <taxon>Viridiplantae</taxon>
        <taxon>Streptophyta</taxon>
        <taxon>Embryophyta</taxon>
        <taxon>Tracheophyta</taxon>
        <taxon>Spermatophyta</taxon>
        <taxon>Magnoliopsida</taxon>
        <taxon>eudicotyledons</taxon>
        <taxon>Gunneridae</taxon>
        <taxon>Pentapetalae</taxon>
        <taxon>asterids</taxon>
        <taxon>lamiids</taxon>
        <taxon>Solanales</taxon>
        <taxon>Solanaceae</taxon>
        <taxon>Nicotianoideae</taxon>
        <taxon>Nicotianeae</taxon>
        <taxon>Nicotiana</taxon>
    </lineage>
</organism>
<dbReference type="PANTHER" id="PTHR33223:SF8">
    <property type="entry name" value="OS04G0172440 PROTEIN"/>
    <property type="match status" value="1"/>
</dbReference>
<evidence type="ECO:0000313" key="2">
    <source>
        <dbReference type="RefSeq" id="XP_009770896.1"/>
    </source>
</evidence>
<dbReference type="PANTHER" id="PTHR33223">
    <property type="entry name" value="CCHC-TYPE DOMAIN-CONTAINING PROTEIN"/>
    <property type="match status" value="1"/>
</dbReference>
<name>A0A1U7W117_NICSY</name>
<reference evidence="2" key="2">
    <citation type="submission" date="2025-08" db="UniProtKB">
        <authorList>
            <consortium name="RefSeq"/>
        </authorList>
    </citation>
    <scope>IDENTIFICATION</scope>
    <source>
        <tissue evidence="2">Leaf</tissue>
    </source>
</reference>
<proteinExistence type="predicted"/>
<dbReference type="Proteomes" id="UP000189701">
    <property type="component" value="Unplaced"/>
</dbReference>
<accession>A0A1U7W117</accession>